<evidence type="ECO:0000313" key="1">
    <source>
        <dbReference type="EMBL" id="ABL88168.1"/>
    </source>
</evidence>
<proteinExistence type="predicted"/>
<dbReference type="eggNOG" id="arCOG05690">
    <property type="taxonomic scope" value="Archaea"/>
</dbReference>
<gene>
    <name evidence="1" type="ordered locus">Pisl_0993</name>
</gene>
<dbReference type="Proteomes" id="UP000002595">
    <property type="component" value="Chromosome"/>
</dbReference>
<dbReference type="AlphaFoldDB" id="A1RT86"/>
<dbReference type="KEGG" id="pis:Pisl_0993"/>
<evidence type="ECO:0000313" key="2">
    <source>
        <dbReference type="Proteomes" id="UP000002595"/>
    </source>
</evidence>
<protein>
    <submittedName>
        <fullName evidence="1">Uncharacterized protein</fullName>
    </submittedName>
</protein>
<dbReference type="EMBL" id="CP000504">
    <property type="protein sequence ID" value="ABL88168.1"/>
    <property type="molecule type" value="Genomic_DNA"/>
</dbReference>
<name>A1RT86_PYRIL</name>
<dbReference type="GeneID" id="4617612"/>
<accession>A1RT86</accession>
<keyword evidence="2" id="KW-1185">Reference proteome</keyword>
<organism evidence="1 2">
    <name type="scientific">Pyrobaculum islandicum (strain DSM 4184 / JCM 9189 / GEO3)</name>
    <dbReference type="NCBI Taxonomy" id="384616"/>
    <lineage>
        <taxon>Archaea</taxon>
        <taxon>Thermoproteota</taxon>
        <taxon>Thermoprotei</taxon>
        <taxon>Thermoproteales</taxon>
        <taxon>Thermoproteaceae</taxon>
        <taxon>Pyrobaculum</taxon>
    </lineage>
</organism>
<dbReference type="RefSeq" id="WP_011762743.1">
    <property type="nucleotide sequence ID" value="NC_008701.1"/>
</dbReference>
<dbReference type="HOGENOM" id="CLU_833190_0_0_2"/>
<sequence length="330" mass="37610">MLIEARYQRAVFRGAEETILRDFQLRYGEMWRSMWDASANVSEEDVQTAEKNADVLIELVKSRIDDIDTAALYAAFGRNLSLEKELELGLELLERPGGLEKLLQWGLIMHYDDEVVAAPPYLAKLLIYLTQRTPSLQYDIREELEPYSNDGATMAFLEGLLVGDFNIELHREFYGEPPRRIKIGRAAIYRSDVGLVVNPAYSSDEVLNAILQIKERRAEALARALSLHGEYEFSKEYRCGLQYLSIDGTAEKSGVIAICPWLSYRRKLWKIHNLILVVEGKRPTPQPQTRIGIIFIKGGEAEVVKPPVKSKLFEYIVDTLYSTGFSVLED</sequence>
<reference evidence="1" key="1">
    <citation type="submission" date="2006-12" db="EMBL/GenBank/DDBJ databases">
        <title>Complete sequence of Pyrobaculum islandicum DSM 4184.</title>
        <authorList>
            <person name="Copeland A."/>
            <person name="Lucas S."/>
            <person name="Lapidus A."/>
            <person name="Barry K."/>
            <person name="Detter J.C."/>
            <person name="Glavina del Rio T."/>
            <person name="Dalin E."/>
            <person name="Tice H."/>
            <person name="Pitluck S."/>
            <person name="Meincke L."/>
            <person name="Brettin T."/>
            <person name="Bruce D."/>
            <person name="Han C."/>
            <person name="Tapia R."/>
            <person name="Gilna P."/>
            <person name="Schmutz J."/>
            <person name="Larimer F."/>
            <person name="Land M."/>
            <person name="Hauser L."/>
            <person name="Kyrpides N."/>
            <person name="Mikhailova N."/>
            <person name="Cozen A.E."/>
            <person name="Fitz-Gibbon S.T."/>
            <person name="House C.H."/>
            <person name="Saltikov C."/>
            <person name="Lowe T."/>
            <person name="Richardson P."/>
        </authorList>
    </citation>
    <scope>NUCLEOTIDE SEQUENCE [LARGE SCALE GENOMIC DNA]</scope>
    <source>
        <strain evidence="1">DSM 4184</strain>
    </source>
</reference>